<sequence length="124" mass="13945">MSSEEIKRSIRENPEILIDALNDALTTNPDALLRALMNRPEVLIRVLLLTASLPLVIPTILLRLLTALVLPMGQYGDVDALRARINDVEKRLGELESKIITKGEVEMLFKELISKYGVKDQRPL</sequence>
<keyword evidence="1" id="KW-0812">Transmembrane</keyword>
<dbReference type="GeneID" id="76205757"/>
<accession>A0A830E421</accession>
<evidence type="ECO:0000256" key="1">
    <source>
        <dbReference type="SAM" id="Phobius"/>
    </source>
</evidence>
<reference evidence="5" key="3">
    <citation type="submission" date="2022-09" db="EMBL/GenBank/DDBJ databases">
        <title>Complete genome sequence of Vulcanisaeta souniana.</title>
        <authorList>
            <person name="Kato S."/>
            <person name="Itoh T."/>
            <person name="Ohkuma M."/>
        </authorList>
    </citation>
    <scope>NUCLEOTIDE SEQUENCE [LARGE SCALE GENOMIC DNA]</scope>
    <source>
        <strain evidence="5">JCM 11219</strain>
    </source>
</reference>
<keyword evidence="1" id="KW-0472">Membrane</keyword>
<dbReference type="Proteomes" id="UP000657075">
    <property type="component" value="Unassembled WGS sequence"/>
</dbReference>
<dbReference type="RefSeq" id="WP_188603571.1">
    <property type="nucleotide sequence ID" value="NZ_AP026830.1"/>
</dbReference>
<evidence type="ECO:0000313" key="5">
    <source>
        <dbReference type="Proteomes" id="UP001060771"/>
    </source>
</evidence>
<evidence type="ECO:0000313" key="4">
    <source>
        <dbReference type="Proteomes" id="UP000657075"/>
    </source>
</evidence>
<dbReference type="EMBL" id="AP026830">
    <property type="protein sequence ID" value="BDR91111.1"/>
    <property type="molecule type" value="Genomic_DNA"/>
</dbReference>
<feature type="transmembrane region" description="Helical" evidence="1">
    <location>
        <begin position="42"/>
        <end position="65"/>
    </location>
</feature>
<name>A0A830E421_9CREN</name>
<evidence type="ECO:0000313" key="3">
    <source>
        <dbReference type="EMBL" id="GGI80877.1"/>
    </source>
</evidence>
<organism evidence="3 4">
    <name type="scientific">Vulcanisaeta souniana JCM 11219</name>
    <dbReference type="NCBI Taxonomy" id="1293586"/>
    <lineage>
        <taxon>Archaea</taxon>
        <taxon>Thermoproteota</taxon>
        <taxon>Thermoprotei</taxon>
        <taxon>Thermoproteales</taxon>
        <taxon>Thermoproteaceae</taxon>
        <taxon>Vulcanisaeta</taxon>
    </lineage>
</organism>
<dbReference type="Proteomes" id="UP001060771">
    <property type="component" value="Chromosome"/>
</dbReference>
<reference evidence="3" key="2">
    <citation type="submission" date="2020-09" db="EMBL/GenBank/DDBJ databases">
        <authorList>
            <person name="Sun Q."/>
            <person name="Ohkuma M."/>
        </authorList>
    </citation>
    <scope>NUCLEOTIDE SEQUENCE</scope>
    <source>
        <strain evidence="3">JCM 11219</strain>
    </source>
</reference>
<dbReference type="EMBL" id="BMNM01000007">
    <property type="protein sequence ID" value="GGI80877.1"/>
    <property type="molecule type" value="Genomic_DNA"/>
</dbReference>
<reference evidence="3" key="1">
    <citation type="journal article" date="2014" name="Int. J. Syst. Evol. Microbiol.">
        <title>Complete genome sequence of Corynebacterium casei LMG S-19264T (=DSM 44701T), isolated from a smear-ripened cheese.</title>
        <authorList>
            <consortium name="US DOE Joint Genome Institute (JGI-PGF)"/>
            <person name="Walter F."/>
            <person name="Albersmeier A."/>
            <person name="Kalinowski J."/>
            <person name="Ruckert C."/>
        </authorList>
    </citation>
    <scope>NUCLEOTIDE SEQUENCE</scope>
    <source>
        <strain evidence="3">JCM 11219</strain>
    </source>
</reference>
<keyword evidence="5" id="KW-1185">Reference proteome</keyword>
<evidence type="ECO:0000313" key="2">
    <source>
        <dbReference type="EMBL" id="BDR91111.1"/>
    </source>
</evidence>
<proteinExistence type="predicted"/>
<dbReference type="OrthoDB" id="27809at2157"/>
<dbReference type="AlphaFoldDB" id="A0A830E421"/>
<reference evidence="2" key="4">
    <citation type="journal article" date="2023" name="Microbiol. Resour. Announc.">
        <title>Complete Genome Sequence of Vulcanisaeta souniana Strain IC-059, a Hyperthermophilic Archaeon Isolated from Hot Spring Water in Japan.</title>
        <authorList>
            <person name="Kato S."/>
            <person name="Itoh T."/>
            <person name="Wu L."/>
            <person name="Ma J."/>
            <person name="Ohkuma M."/>
        </authorList>
    </citation>
    <scope>NUCLEOTIDE SEQUENCE</scope>
    <source>
        <strain evidence="2">JCM 11219</strain>
    </source>
</reference>
<protein>
    <submittedName>
        <fullName evidence="3">Uncharacterized protein</fullName>
    </submittedName>
</protein>
<gene>
    <name evidence="3" type="ORF">GCM10007112_17120</name>
    <name evidence="2" type="ORF">Vsou_02040</name>
</gene>
<keyword evidence="1" id="KW-1133">Transmembrane helix</keyword>